<comment type="caution">
    <text evidence="2">The sequence shown here is derived from an EMBL/GenBank/DDBJ whole genome shotgun (WGS) entry which is preliminary data.</text>
</comment>
<evidence type="ECO:0000313" key="2">
    <source>
        <dbReference type="EMBL" id="MFC5518317.1"/>
    </source>
</evidence>
<reference evidence="3" key="1">
    <citation type="journal article" date="2019" name="Int. J. Syst. Evol. Microbiol.">
        <title>The Global Catalogue of Microorganisms (GCM) 10K type strain sequencing project: providing services to taxonomists for standard genome sequencing and annotation.</title>
        <authorList>
            <consortium name="The Broad Institute Genomics Platform"/>
            <consortium name="The Broad Institute Genome Sequencing Center for Infectious Disease"/>
            <person name="Wu L."/>
            <person name="Ma J."/>
        </authorList>
    </citation>
    <scope>NUCLEOTIDE SEQUENCE [LARGE SCALE GENOMIC DNA]</scope>
    <source>
        <strain evidence="3">KACC 12633</strain>
    </source>
</reference>
<protein>
    <submittedName>
        <fullName evidence="2">Pyridoxamine 5'-phosphate oxidase family protein</fullName>
    </submittedName>
</protein>
<evidence type="ECO:0000313" key="3">
    <source>
        <dbReference type="Proteomes" id="UP001596150"/>
    </source>
</evidence>
<name>A0ABW0Q2L6_9HYPH</name>
<dbReference type="Pfam" id="PF16242">
    <property type="entry name" value="Pyrid_ox_like"/>
    <property type="match status" value="1"/>
</dbReference>
<accession>A0ABW0Q2L6</accession>
<dbReference type="InterPro" id="IPR038725">
    <property type="entry name" value="YdaG_split_barrel_FMN-bd"/>
</dbReference>
<dbReference type="RefSeq" id="WP_266343521.1">
    <property type="nucleotide sequence ID" value="NZ_JAPKNH010000003.1"/>
</dbReference>
<gene>
    <name evidence="2" type="ORF">ACFPP9_21250</name>
</gene>
<feature type="domain" description="General stress protein FMN-binding split barrel" evidence="1">
    <location>
        <begin position="49"/>
        <end position="190"/>
    </location>
</feature>
<dbReference type="Gene3D" id="2.30.110.10">
    <property type="entry name" value="Electron Transport, Fmn-binding Protein, Chain A"/>
    <property type="match status" value="1"/>
</dbReference>
<dbReference type="PANTHER" id="PTHR34818">
    <property type="entry name" value="PROTEIN BLI-3"/>
    <property type="match status" value="1"/>
</dbReference>
<dbReference type="PROSITE" id="PS51257">
    <property type="entry name" value="PROKAR_LIPOPROTEIN"/>
    <property type="match status" value="1"/>
</dbReference>
<dbReference type="SUPFAM" id="SSF50475">
    <property type="entry name" value="FMN-binding split barrel"/>
    <property type="match status" value="1"/>
</dbReference>
<evidence type="ECO:0000259" key="1">
    <source>
        <dbReference type="Pfam" id="PF16242"/>
    </source>
</evidence>
<proteinExistence type="predicted"/>
<dbReference type="Proteomes" id="UP001596150">
    <property type="component" value="Unassembled WGS sequence"/>
</dbReference>
<dbReference type="PANTHER" id="PTHR34818:SF1">
    <property type="entry name" value="PROTEIN BLI-3"/>
    <property type="match status" value="1"/>
</dbReference>
<organism evidence="2 3">
    <name type="scientific">Kaistia terrae</name>
    <dbReference type="NCBI Taxonomy" id="537017"/>
    <lineage>
        <taxon>Bacteria</taxon>
        <taxon>Pseudomonadati</taxon>
        <taxon>Pseudomonadota</taxon>
        <taxon>Alphaproteobacteria</taxon>
        <taxon>Hyphomicrobiales</taxon>
        <taxon>Kaistiaceae</taxon>
        <taxon>Kaistia</taxon>
    </lineage>
</organism>
<dbReference type="EMBL" id="JBHSML010000013">
    <property type="protein sequence ID" value="MFC5518317.1"/>
    <property type="molecule type" value="Genomic_DNA"/>
</dbReference>
<sequence>MGNRSHRRPSASPSAGGNHSVCFAFSCPIKENEMAHEEEHGKTLAEMEARAWELVEKIQFALFSTWNGERMEQWPLTSTVDKEARAFYFLVDKGASRYNHLDTFPDVMLGFVDSPGAKYVVINGKAELSNDRDKIRDLWSPFAKAWWDSAEDPAIRLLTVKPNRAELWDSPNKLVSAALMLTAVVTGAKPSIGEHGAVRL</sequence>
<dbReference type="InterPro" id="IPR052917">
    <property type="entry name" value="Stress-Dev_Protein"/>
</dbReference>
<dbReference type="InterPro" id="IPR012349">
    <property type="entry name" value="Split_barrel_FMN-bd"/>
</dbReference>
<keyword evidence="3" id="KW-1185">Reference proteome</keyword>